<keyword evidence="1" id="KW-0472">Membrane</keyword>
<keyword evidence="1" id="KW-1133">Transmembrane helix</keyword>
<reference evidence="3" key="2">
    <citation type="submission" date="2024-04" db="UniProtKB">
        <authorList>
            <consortium name="Ensembl"/>
        </authorList>
    </citation>
    <scope>IDENTIFICATION</scope>
</reference>
<name>G3P1A3_GASAC</name>
<feature type="transmembrane region" description="Helical" evidence="1">
    <location>
        <begin position="156"/>
        <end position="181"/>
    </location>
</feature>
<reference evidence="3" key="1">
    <citation type="submission" date="2006-01" db="EMBL/GenBank/DDBJ databases">
        <authorList>
            <person name="Lindblad-Toh K."/>
            <person name="Mauceli E."/>
            <person name="Grabherr M."/>
            <person name="Chang J.L."/>
            <person name="Lander E.S."/>
        </authorList>
    </citation>
    <scope>NUCLEOTIDE SEQUENCE [LARGE SCALE GENOMIC DNA]</scope>
</reference>
<keyword evidence="1" id="KW-0812">Transmembrane</keyword>
<feature type="chain" id="PRO_5003449101" description="Immunoglobulin V-set domain-containing protein" evidence="2">
    <location>
        <begin position="19"/>
        <end position="250"/>
    </location>
</feature>
<evidence type="ECO:0008006" key="4">
    <source>
        <dbReference type="Google" id="ProtNLM"/>
    </source>
</evidence>
<sequence length="250" mass="27412">MVDHIVLKPLGLVLIVTAQMVFNGPTTVQVTGNLGKNISFPFTFNISVTEKLAVYSTNHTKVAEYLKGTTSSNEGDFHLYPESTIVICHITNLKLHHSQIYWATLFMDSGLAIESNKIQLIVRGGNQHGNRNSTVPPMMNATAEIEGGNHILFPSYIVLVLVVSSVVLLAAVPPFLICCLLRTKDKQTTPQQQSSNATVQETLEASNYAPAPPLVYSVLDFPKRSSAVLELNPSDTEYAAVSYLPEQRRV</sequence>
<accession>G3P1A3</accession>
<dbReference type="Ensembl" id="ENSGACT00000011399.1">
    <property type="protein sequence ID" value="ENSGACP00000011376.1"/>
    <property type="gene ID" value="ENSGACG00000008618.1"/>
</dbReference>
<dbReference type="eggNOG" id="ENOG502SYCN">
    <property type="taxonomic scope" value="Eukaryota"/>
</dbReference>
<dbReference type="AlphaFoldDB" id="G3P1A3"/>
<proteinExistence type="predicted"/>
<organism evidence="3">
    <name type="scientific">Gasterosteus aculeatus</name>
    <name type="common">Three-spined stickleback</name>
    <dbReference type="NCBI Taxonomy" id="69293"/>
    <lineage>
        <taxon>Eukaryota</taxon>
        <taxon>Metazoa</taxon>
        <taxon>Chordata</taxon>
        <taxon>Craniata</taxon>
        <taxon>Vertebrata</taxon>
        <taxon>Euteleostomi</taxon>
        <taxon>Actinopterygii</taxon>
        <taxon>Neopterygii</taxon>
        <taxon>Teleostei</taxon>
        <taxon>Neoteleostei</taxon>
        <taxon>Acanthomorphata</taxon>
        <taxon>Eupercaria</taxon>
        <taxon>Perciformes</taxon>
        <taxon>Cottioidei</taxon>
        <taxon>Gasterosteales</taxon>
        <taxon>Gasterosteidae</taxon>
        <taxon>Gasterosteus</taxon>
    </lineage>
</organism>
<evidence type="ECO:0000256" key="2">
    <source>
        <dbReference type="SAM" id="SignalP"/>
    </source>
</evidence>
<dbReference type="OMA" id="IVICHIT"/>
<evidence type="ECO:0000256" key="1">
    <source>
        <dbReference type="SAM" id="Phobius"/>
    </source>
</evidence>
<dbReference type="InParanoid" id="G3P1A3"/>
<feature type="signal peptide" evidence="2">
    <location>
        <begin position="1"/>
        <end position="18"/>
    </location>
</feature>
<keyword evidence="2" id="KW-0732">Signal</keyword>
<evidence type="ECO:0000313" key="3">
    <source>
        <dbReference type="Ensembl" id="ENSGACP00000011376.1"/>
    </source>
</evidence>
<protein>
    <recommendedName>
        <fullName evidence="4">Immunoglobulin V-set domain-containing protein</fullName>
    </recommendedName>
</protein>
<dbReference type="Bgee" id="ENSGACG00000008618">
    <property type="expression patterns" value="Expressed in spleen and 3 other cell types or tissues"/>
</dbReference>